<dbReference type="Gene3D" id="3.40.470.10">
    <property type="entry name" value="Uracil-DNA glycosylase-like domain"/>
    <property type="match status" value="1"/>
</dbReference>
<evidence type="ECO:0000256" key="6">
    <source>
        <dbReference type="ARBA" id="ARBA00022723"/>
    </source>
</evidence>
<dbReference type="STRING" id="520764.AN618_20390"/>
<evidence type="ECO:0000256" key="1">
    <source>
        <dbReference type="ARBA" id="ARBA00001400"/>
    </source>
</evidence>
<organism evidence="13 14">
    <name type="scientific">Fervidicola ferrireducens</name>
    <dbReference type="NCBI Taxonomy" id="520764"/>
    <lineage>
        <taxon>Bacteria</taxon>
        <taxon>Bacillati</taxon>
        <taxon>Bacillota</taxon>
        <taxon>Clostridia</taxon>
        <taxon>Thermosediminibacterales</taxon>
        <taxon>Thermosediminibacteraceae</taxon>
        <taxon>Fervidicola</taxon>
    </lineage>
</organism>
<evidence type="ECO:0000256" key="11">
    <source>
        <dbReference type="ARBA" id="ARBA00023204"/>
    </source>
</evidence>
<dbReference type="EMBL" id="LOED01000032">
    <property type="protein sequence ID" value="KXG75168.1"/>
    <property type="molecule type" value="Genomic_DNA"/>
</dbReference>
<dbReference type="GO" id="GO:0004844">
    <property type="term" value="F:uracil DNA N-glycosylase activity"/>
    <property type="evidence" value="ECO:0007669"/>
    <property type="project" value="UniProtKB-EC"/>
</dbReference>
<feature type="domain" description="Uracil-DNA glycosylase-like" evidence="12">
    <location>
        <begin position="88"/>
        <end position="235"/>
    </location>
</feature>
<reference evidence="13 14" key="1">
    <citation type="submission" date="2015-12" db="EMBL/GenBank/DDBJ databases">
        <title>Draft genome sequnece of Fervidicola ferrireducens strain Y170.</title>
        <authorList>
            <person name="Patel B.K."/>
        </authorList>
    </citation>
    <scope>NUCLEOTIDE SEQUENCE [LARGE SCALE GENOMIC DNA]</scope>
    <source>
        <strain evidence="13 14">Y170</strain>
    </source>
</reference>
<dbReference type="GO" id="GO:0006281">
    <property type="term" value="P:DNA repair"/>
    <property type="evidence" value="ECO:0007669"/>
    <property type="project" value="UniProtKB-KW"/>
</dbReference>
<keyword evidence="7" id="KW-0227">DNA damage</keyword>
<keyword evidence="5" id="KW-0004">4Fe-4S</keyword>
<keyword evidence="9" id="KW-0408">Iron</keyword>
<evidence type="ECO:0000256" key="8">
    <source>
        <dbReference type="ARBA" id="ARBA00022801"/>
    </source>
</evidence>
<dbReference type="PANTHER" id="PTHR33693">
    <property type="entry name" value="TYPE-5 URACIL-DNA GLYCOSYLASE"/>
    <property type="match status" value="1"/>
</dbReference>
<evidence type="ECO:0000256" key="3">
    <source>
        <dbReference type="ARBA" id="ARBA00012030"/>
    </source>
</evidence>
<dbReference type="PANTHER" id="PTHR33693:SF1">
    <property type="entry name" value="TYPE-4 URACIL-DNA GLYCOSYLASE"/>
    <property type="match status" value="1"/>
</dbReference>
<keyword evidence="10" id="KW-0411">Iron-sulfur</keyword>
<keyword evidence="14" id="KW-1185">Reference proteome</keyword>
<keyword evidence="11" id="KW-0234">DNA repair</keyword>
<evidence type="ECO:0000313" key="13">
    <source>
        <dbReference type="EMBL" id="KXG75168.1"/>
    </source>
</evidence>
<proteinExistence type="inferred from homology"/>
<evidence type="ECO:0000256" key="7">
    <source>
        <dbReference type="ARBA" id="ARBA00022763"/>
    </source>
</evidence>
<name>A0A140L3P3_9FIRM</name>
<evidence type="ECO:0000256" key="10">
    <source>
        <dbReference type="ARBA" id="ARBA00023014"/>
    </source>
</evidence>
<keyword evidence="6" id="KW-0479">Metal-binding</keyword>
<evidence type="ECO:0000256" key="9">
    <source>
        <dbReference type="ARBA" id="ARBA00023004"/>
    </source>
</evidence>
<comment type="caution">
    <text evidence="13">The sequence shown here is derived from an EMBL/GenBank/DDBJ whole genome shotgun (WGS) entry which is preliminary data.</text>
</comment>
<dbReference type="SMART" id="SM00986">
    <property type="entry name" value="UDG"/>
    <property type="match status" value="1"/>
</dbReference>
<evidence type="ECO:0000256" key="2">
    <source>
        <dbReference type="ARBA" id="ARBA00006521"/>
    </source>
</evidence>
<dbReference type="Proteomes" id="UP000070427">
    <property type="component" value="Unassembled WGS sequence"/>
</dbReference>
<dbReference type="Pfam" id="PF03167">
    <property type="entry name" value="UDG"/>
    <property type="match status" value="1"/>
</dbReference>
<accession>A0A140L3P3</accession>
<dbReference type="CDD" id="cd10030">
    <property type="entry name" value="UDG-F4_TTUDGA_SPO1dp_like"/>
    <property type="match status" value="1"/>
</dbReference>
<comment type="catalytic activity">
    <reaction evidence="1">
        <text>Hydrolyzes single-stranded DNA or mismatched double-stranded DNA and polynucleotides, releasing free uracil.</text>
        <dbReference type="EC" id="3.2.2.27"/>
    </reaction>
</comment>
<protein>
    <recommendedName>
        <fullName evidence="4">Type-4 uracil-DNA glycosylase</fullName>
        <ecNumber evidence="3">3.2.2.27</ecNumber>
    </recommendedName>
</protein>
<comment type="similarity">
    <text evidence="2">Belongs to the uracil-DNA glycosylase (UDG) superfamily. Type 4 (UDGa) family.</text>
</comment>
<dbReference type="GO" id="GO:0046872">
    <property type="term" value="F:metal ion binding"/>
    <property type="evidence" value="ECO:0007669"/>
    <property type="project" value="UniProtKB-KW"/>
</dbReference>
<dbReference type="NCBIfam" id="TIGR00758">
    <property type="entry name" value="UDG_fam4"/>
    <property type="match status" value="1"/>
</dbReference>
<dbReference type="PATRIC" id="fig|520764.3.peg.2185"/>
<gene>
    <name evidence="13" type="ORF">AN618_20390</name>
</gene>
<dbReference type="OrthoDB" id="5290748at2"/>
<dbReference type="SUPFAM" id="SSF52141">
    <property type="entry name" value="Uracil-DNA glycosylase-like"/>
    <property type="match status" value="1"/>
</dbReference>
<evidence type="ECO:0000313" key="14">
    <source>
        <dbReference type="Proteomes" id="UP000070427"/>
    </source>
</evidence>
<dbReference type="EC" id="3.2.2.27" evidence="3"/>
<evidence type="ECO:0000256" key="4">
    <source>
        <dbReference type="ARBA" id="ARBA00019403"/>
    </source>
</evidence>
<dbReference type="InterPro" id="IPR036895">
    <property type="entry name" value="Uracil-DNA_glycosylase-like_sf"/>
</dbReference>
<dbReference type="InterPro" id="IPR005122">
    <property type="entry name" value="Uracil-DNA_glycosylase-like"/>
</dbReference>
<dbReference type="GO" id="GO:0051539">
    <property type="term" value="F:4 iron, 4 sulfur cluster binding"/>
    <property type="evidence" value="ECO:0007669"/>
    <property type="project" value="UniProtKB-KW"/>
</dbReference>
<evidence type="ECO:0000256" key="5">
    <source>
        <dbReference type="ARBA" id="ARBA00022485"/>
    </source>
</evidence>
<keyword evidence="8" id="KW-0378">Hydrolase</keyword>
<evidence type="ECO:0000259" key="12">
    <source>
        <dbReference type="SMART" id="SM00986"/>
    </source>
</evidence>
<dbReference type="InterPro" id="IPR051536">
    <property type="entry name" value="UDG_Type-4/5"/>
</dbReference>
<dbReference type="InterPro" id="IPR005273">
    <property type="entry name" value="Ura-DNA_glyco_family4"/>
</dbReference>
<dbReference type="RefSeq" id="WP_066354612.1">
    <property type="nucleotide sequence ID" value="NZ_LOED01000032.1"/>
</dbReference>
<dbReference type="SMART" id="SM00987">
    <property type="entry name" value="UreE_C"/>
    <property type="match status" value="1"/>
</dbReference>
<dbReference type="AlphaFoldDB" id="A0A140L3P3"/>
<dbReference type="InParanoid" id="A0A140L3P3"/>
<sequence length="254" mass="29561">MENFANKIISIFGGREIDLPQNIKILMDLKKEYGIEEIYYSELIKRIHGKDEQSLKLREFIKNQVRKLLYECRECPLHLADCHTQKVPGEGEWNSPLMLIGEAPGFEEDRLGRPFVGRAGELLTVILNKLNIDRKKVYITNVVKCRPPKNRTPLASEVRACSKILELELEFISPKVIITLGSVPLNYFKPKSSIVQSRGQWIYERGFWIMPTFHPAYILRQGGETLKRVKWQVWHDFTRAIAKVKELNGDYKFN</sequence>